<accession>A0A1X7V4R2</accession>
<dbReference type="Proteomes" id="UP000007879">
    <property type="component" value="Unassembled WGS sequence"/>
</dbReference>
<keyword evidence="3" id="KW-1185">Reference proteome</keyword>
<evidence type="ECO:0000313" key="2">
    <source>
        <dbReference type="EnsemblMetazoa" id="Aqu2.1.35250_001"/>
    </source>
</evidence>
<reference evidence="2" key="2">
    <citation type="submission" date="2017-05" db="UniProtKB">
        <authorList>
            <consortium name="EnsemblMetazoa"/>
        </authorList>
    </citation>
    <scope>IDENTIFICATION</scope>
</reference>
<evidence type="ECO:0000256" key="1">
    <source>
        <dbReference type="SAM" id="MobiDB-lite"/>
    </source>
</evidence>
<organism evidence="2">
    <name type="scientific">Amphimedon queenslandica</name>
    <name type="common">Sponge</name>
    <dbReference type="NCBI Taxonomy" id="400682"/>
    <lineage>
        <taxon>Eukaryota</taxon>
        <taxon>Metazoa</taxon>
        <taxon>Porifera</taxon>
        <taxon>Demospongiae</taxon>
        <taxon>Heteroscleromorpha</taxon>
        <taxon>Haplosclerida</taxon>
        <taxon>Niphatidae</taxon>
        <taxon>Amphimedon</taxon>
    </lineage>
</organism>
<reference evidence="3" key="1">
    <citation type="journal article" date="2010" name="Nature">
        <title>The Amphimedon queenslandica genome and the evolution of animal complexity.</title>
        <authorList>
            <person name="Srivastava M."/>
            <person name="Simakov O."/>
            <person name="Chapman J."/>
            <person name="Fahey B."/>
            <person name="Gauthier M.E."/>
            <person name="Mitros T."/>
            <person name="Richards G.S."/>
            <person name="Conaco C."/>
            <person name="Dacre M."/>
            <person name="Hellsten U."/>
            <person name="Larroux C."/>
            <person name="Putnam N.H."/>
            <person name="Stanke M."/>
            <person name="Adamska M."/>
            <person name="Darling A."/>
            <person name="Degnan S.M."/>
            <person name="Oakley T.H."/>
            <person name="Plachetzki D.C."/>
            <person name="Zhai Y."/>
            <person name="Adamski M."/>
            <person name="Calcino A."/>
            <person name="Cummins S.F."/>
            <person name="Goodstein D.M."/>
            <person name="Harris C."/>
            <person name="Jackson D.J."/>
            <person name="Leys S.P."/>
            <person name="Shu S."/>
            <person name="Woodcroft B.J."/>
            <person name="Vervoort M."/>
            <person name="Kosik K.S."/>
            <person name="Manning G."/>
            <person name="Degnan B.M."/>
            <person name="Rokhsar D.S."/>
        </authorList>
    </citation>
    <scope>NUCLEOTIDE SEQUENCE [LARGE SCALE GENOMIC DNA]</scope>
</reference>
<dbReference type="Pfam" id="PF15244">
    <property type="entry name" value="HSD3"/>
    <property type="match status" value="1"/>
</dbReference>
<evidence type="ECO:0000313" key="3">
    <source>
        <dbReference type="Proteomes" id="UP000007879"/>
    </source>
</evidence>
<name>A0A1X7V4R2_AMPQE</name>
<dbReference type="KEGG" id="aqu:105312291"/>
<feature type="compositionally biased region" description="Basic and acidic residues" evidence="1">
    <location>
        <begin position="134"/>
        <end position="146"/>
    </location>
</feature>
<proteinExistence type="predicted"/>
<dbReference type="InParanoid" id="A0A1X7V4R2"/>
<protein>
    <submittedName>
        <fullName evidence="2">Uncharacterized protein</fullName>
    </submittedName>
</protein>
<feature type="compositionally biased region" description="Polar residues" evidence="1">
    <location>
        <begin position="54"/>
        <end position="63"/>
    </location>
</feature>
<dbReference type="OrthoDB" id="6263678at2759"/>
<gene>
    <name evidence="2" type="primary">105312291</name>
</gene>
<dbReference type="AlphaFoldDB" id="A0A1X7V4R2"/>
<sequence length="263" mass="30295">MASLQKVTNRDKYRKKKRSAGHEQVKDTNPVISDTPLSLASSSSSSPVPRESLYHTQTGQSMSRYRVTRNKEKKEKALSSSPPWKPVMKTHYSHSDVPYLDSPPPPPLSSSRDTVSPNTRKKAKLGTSRNLPQGEKKEEEGAKPQELEQYSQDLTLLRPGLDHTDFEHIRPSPSTQKMLRQTMAENNASIRQRIEESRQEEIYLDFLSSITKEVLARGVYTQSDLESVFQKHVTNNKQRLREDLMWTNIDWLRRKILEKNISH</sequence>
<feature type="compositionally biased region" description="Low complexity" evidence="1">
    <location>
        <begin position="33"/>
        <end position="51"/>
    </location>
</feature>
<dbReference type="InterPro" id="IPR029357">
    <property type="entry name" value="SPATA7"/>
</dbReference>
<dbReference type="EnsemblMetazoa" id="Aqu2.1.35250_001">
    <property type="protein sequence ID" value="Aqu2.1.35250_001"/>
    <property type="gene ID" value="Aqu2.1.35250"/>
</dbReference>
<feature type="region of interest" description="Disordered" evidence="1">
    <location>
        <begin position="1"/>
        <end position="146"/>
    </location>
</feature>
<dbReference type="EnsemblMetazoa" id="XM_011404821.2">
    <property type="protein sequence ID" value="XP_011403123.1"/>
    <property type="gene ID" value="LOC105312291"/>
</dbReference>